<organism evidence="3 4">
    <name type="scientific">Tribonema minus</name>
    <dbReference type="NCBI Taxonomy" id="303371"/>
    <lineage>
        <taxon>Eukaryota</taxon>
        <taxon>Sar</taxon>
        <taxon>Stramenopiles</taxon>
        <taxon>Ochrophyta</taxon>
        <taxon>PX clade</taxon>
        <taxon>Xanthophyceae</taxon>
        <taxon>Tribonematales</taxon>
        <taxon>Tribonemataceae</taxon>
        <taxon>Tribonema</taxon>
    </lineage>
</organism>
<proteinExistence type="predicted"/>
<evidence type="ECO:0000256" key="1">
    <source>
        <dbReference type="ARBA" id="ARBA00023098"/>
    </source>
</evidence>
<dbReference type="AlphaFoldDB" id="A0A836C9S6"/>
<dbReference type="GO" id="GO:0004806">
    <property type="term" value="F:triacylglycerol lipase activity"/>
    <property type="evidence" value="ECO:0007669"/>
    <property type="project" value="TreeGrafter"/>
</dbReference>
<evidence type="ECO:0000259" key="2">
    <source>
        <dbReference type="Pfam" id="PF01734"/>
    </source>
</evidence>
<gene>
    <name evidence="3" type="ORF">JKP88DRAFT_150974</name>
</gene>
<dbReference type="InterPro" id="IPR033562">
    <property type="entry name" value="PLPL"/>
</dbReference>
<keyword evidence="4" id="KW-1185">Reference proteome</keyword>
<evidence type="ECO:0000313" key="3">
    <source>
        <dbReference type="EMBL" id="KAG5177492.1"/>
    </source>
</evidence>
<accession>A0A836C9S6</accession>
<dbReference type="Proteomes" id="UP000664859">
    <property type="component" value="Unassembled WGS sequence"/>
</dbReference>
<dbReference type="GO" id="GO:0005811">
    <property type="term" value="C:lipid droplet"/>
    <property type="evidence" value="ECO:0007669"/>
    <property type="project" value="TreeGrafter"/>
</dbReference>
<dbReference type="EMBL" id="JAFCMP010000525">
    <property type="protein sequence ID" value="KAG5177492.1"/>
    <property type="molecule type" value="Genomic_DNA"/>
</dbReference>
<dbReference type="InterPro" id="IPR002641">
    <property type="entry name" value="PNPLA_dom"/>
</dbReference>
<feature type="non-terminal residue" evidence="3">
    <location>
        <position position="250"/>
    </location>
</feature>
<dbReference type="PANTHER" id="PTHR12406:SF7">
    <property type="entry name" value="PATATIN-LIKE PHOSPHOLIPASE DOMAIN-CONTAINING PROTEIN 4"/>
    <property type="match status" value="1"/>
</dbReference>
<dbReference type="GO" id="GO:0005737">
    <property type="term" value="C:cytoplasm"/>
    <property type="evidence" value="ECO:0007669"/>
    <property type="project" value="TreeGrafter"/>
</dbReference>
<dbReference type="Pfam" id="PF01734">
    <property type="entry name" value="Patatin"/>
    <property type="match status" value="1"/>
</dbReference>
<dbReference type="SUPFAM" id="SSF52151">
    <property type="entry name" value="FabD/lysophospholipase-like"/>
    <property type="match status" value="1"/>
</dbReference>
<dbReference type="Gene3D" id="3.40.1090.10">
    <property type="entry name" value="Cytosolic phospholipase A2 catalytic domain"/>
    <property type="match status" value="1"/>
</dbReference>
<dbReference type="GO" id="GO:0019433">
    <property type="term" value="P:triglyceride catabolic process"/>
    <property type="evidence" value="ECO:0007669"/>
    <property type="project" value="TreeGrafter"/>
</dbReference>
<keyword evidence="1" id="KW-0443">Lipid metabolism</keyword>
<dbReference type="OrthoDB" id="197155at2759"/>
<reference evidence="3" key="1">
    <citation type="submission" date="2021-02" db="EMBL/GenBank/DDBJ databases">
        <title>First Annotated Genome of the Yellow-green Alga Tribonema minus.</title>
        <authorList>
            <person name="Mahan K.M."/>
        </authorList>
    </citation>
    <scope>NUCLEOTIDE SEQUENCE</scope>
    <source>
        <strain evidence="3">UTEX B ZZ1240</strain>
    </source>
</reference>
<comment type="caution">
    <text evidence="3">The sequence shown here is derived from an EMBL/GenBank/DDBJ whole genome shotgun (WGS) entry which is preliminary data.</text>
</comment>
<feature type="non-terminal residue" evidence="3">
    <location>
        <position position="1"/>
    </location>
</feature>
<dbReference type="GO" id="GO:0016020">
    <property type="term" value="C:membrane"/>
    <property type="evidence" value="ECO:0007669"/>
    <property type="project" value="TreeGrafter"/>
</dbReference>
<protein>
    <recommendedName>
        <fullName evidence="2">PNPLA domain-containing protein</fullName>
    </recommendedName>
</protein>
<evidence type="ECO:0000313" key="4">
    <source>
        <dbReference type="Proteomes" id="UP000664859"/>
    </source>
</evidence>
<dbReference type="InterPro" id="IPR016035">
    <property type="entry name" value="Acyl_Trfase/lysoPLipase"/>
</dbReference>
<sequence>QFGLSFTPGGLLFPYQLGICDAFMEAGFLTPEVPIAGSSAGALTTVVVGAGLDLREVLEETEALCEDCRTGGTRGRLRSVLVASLAKMLPEDVHERLNARAAPASVGYTALLPLPSGTLVSEFTSKEDVIGCLLASCHVPWWFNGSPVGRVRGQFVVDGFFGTPRGNFGAFPVPRAARTLRVSAFPSAIARIDAAHESEVIAPDLLGEGAFAADMLVMALNPGSTEQLTKLFEDGRKTGEIWLQKYGDMY</sequence>
<dbReference type="PANTHER" id="PTHR12406">
    <property type="entry name" value="CALCIUM-INDEPENDENT PHOSPHOLIPASE A2 IPLA2 -RELATED"/>
    <property type="match status" value="1"/>
</dbReference>
<name>A0A836C9S6_9STRA</name>
<dbReference type="GO" id="GO:0055088">
    <property type="term" value="P:lipid homeostasis"/>
    <property type="evidence" value="ECO:0007669"/>
    <property type="project" value="TreeGrafter"/>
</dbReference>
<feature type="domain" description="PNPLA" evidence="2">
    <location>
        <begin position="6"/>
        <end position="159"/>
    </location>
</feature>